<dbReference type="InterPro" id="IPR023214">
    <property type="entry name" value="HAD_sf"/>
</dbReference>
<evidence type="ECO:0000313" key="1">
    <source>
        <dbReference type="EMBL" id="MBO1268292.1"/>
    </source>
</evidence>
<reference evidence="1" key="1">
    <citation type="submission" date="2021-03" db="EMBL/GenBank/DDBJ databases">
        <title>A new species, PO-11, isolated from a karst cave deposit.</title>
        <authorList>
            <person name="Zhaoxiaoyong W."/>
        </authorList>
    </citation>
    <scope>NUCLEOTIDE SEQUENCE</scope>
    <source>
        <strain evidence="1">PO-11</strain>
    </source>
</reference>
<protein>
    <submittedName>
        <fullName evidence="1">HAD family hydrolase</fullName>
    </submittedName>
</protein>
<dbReference type="RefSeq" id="WP_207616096.1">
    <property type="nucleotide sequence ID" value="NZ_JAFNLL010000021.1"/>
</dbReference>
<sequence>MSTPNDAAPVMVACDLDRTLIYSAKSVLLRGEDHAAPRMVVSEVYDAAPLSYMTRAAEDLLVELVDRAVFVPVTTRTHAQFSRVQLPGSGTGYAVSTNGAVLMQDGEPDQDWSDHIRRSVQSDSAPLGEVLDRLTGPRAVPEVLRVRTAEDLFVYSMVNRQELSAAYVADLTGWCRERGWTTSLQGRKLYCVPAPVTKEAAVAEVRRRSGAGLLVAAGDSLLDAGLLDLADLAIRPAHGELESIGFLRDNLTVTSAAGVMAGEEILRFAMDAVDGVRPLAPLATRG</sequence>
<organism evidence="1 2">
    <name type="scientific">Arthrobacter cavernae</name>
    <dbReference type="NCBI Taxonomy" id="2817681"/>
    <lineage>
        <taxon>Bacteria</taxon>
        <taxon>Bacillati</taxon>
        <taxon>Actinomycetota</taxon>
        <taxon>Actinomycetes</taxon>
        <taxon>Micrococcales</taxon>
        <taxon>Micrococcaceae</taxon>
        <taxon>Arthrobacter</taxon>
    </lineage>
</organism>
<gene>
    <name evidence="1" type="ORF">J1902_09945</name>
</gene>
<dbReference type="GO" id="GO:0016787">
    <property type="term" value="F:hydrolase activity"/>
    <property type="evidence" value="ECO:0007669"/>
    <property type="project" value="UniProtKB-KW"/>
</dbReference>
<name>A0A939HCB9_9MICC</name>
<dbReference type="Gene3D" id="3.40.50.1000">
    <property type="entry name" value="HAD superfamily/HAD-like"/>
    <property type="match status" value="1"/>
</dbReference>
<evidence type="ECO:0000313" key="2">
    <source>
        <dbReference type="Proteomes" id="UP000664164"/>
    </source>
</evidence>
<dbReference type="Proteomes" id="UP000664164">
    <property type="component" value="Unassembled WGS sequence"/>
</dbReference>
<dbReference type="AlphaFoldDB" id="A0A939HCB9"/>
<keyword evidence="1" id="KW-0378">Hydrolase</keyword>
<keyword evidence="2" id="KW-1185">Reference proteome</keyword>
<dbReference type="InterPro" id="IPR036412">
    <property type="entry name" value="HAD-like_sf"/>
</dbReference>
<dbReference type="InterPro" id="IPR024197">
    <property type="entry name" value="TPP-like"/>
</dbReference>
<comment type="caution">
    <text evidence="1">The sequence shown here is derived from an EMBL/GenBank/DDBJ whole genome shotgun (WGS) entry which is preliminary data.</text>
</comment>
<proteinExistence type="predicted"/>
<accession>A0A939HCB9</accession>
<dbReference type="PIRSF" id="PIRSF030802">
    <property type="entry name" value="UCP030802"/>
    <property type="match status" value="1"/>
</dbReference>
<dbReference type="EMBL" id="JAFNLL010000021">
    <property type="protein sequence ID" value="MBO1268292.1"/>
    <property type="molecule type" value="Genomic_DNA"/>
</dbReference>
<dbReference type="SUPFAM" id="SSF56784">
    <property type="entry name" value="HAD-like"/>
    <property type="match status" value="1"/>
</dbReference>